<sequence>MNYSSGIARFLRIHEHEYFYAKTTLSGVEIYRVPSVHDFGKKLKIISVVGSVPDCQANILTTIMNLDTKKTLVLRNECRFSHGQFNGTPEAKMYYGKDQSLLAIYDQI</sequence>
<name>A0A645H171_9ZZZZ</name>
<comment type="caution">
    <text evidence="1">The sequence shown here is derived from an EMBL/GenBank/DDBJ whole genome shotgun (WGS) entry which is preliminary data.</text>
</comment>
<dbReference type="AlphaFoldDB" id="A0A645H171"/>
<accession>A0A645H171</accession>
<dbReference type="EMBL" id="VSSQ01080387">
    <property type="protein sequence ID" value="MPN29613.1"/>
    <property type="molecule type" value="Genomic_DNA"/>
</dbReference>
<organism evidence="1">
    <name type="scientific">bioreactor metagenome</name>
    <dbReference type="NCBI Taxonomy" id="1076179"/>
    <lineage>
        <taxon>unclassified sequences</taxon>
        <taxon>metagenomes</taxon>
        <taxon>ecological metagenomes</taxon>
    </lineage>
</organism>
<proteinExistence type="predicted"/>
<protein>
    <submittedName>
        <fullName evidence="1">Uncharacterized protein</fullName>
    </submittedName>
</protein>
<evidence type="ECO:0000313" key="1">
    <source>
        <dbReference type="EMBL" id="MPN29613.1"/>
    </source>
</evidence>
<reference evidence="1" key="1">
    <citation type="submission" date="2019-08" db="EMBL/GenBank/DDBJ databases">
        <authorList>
            <person name="Kucharzyk K."/>
            <person name="Murdoch R.W."/>
            <person name="Higgins S."/>
            <person name="Loffler F."/>
        </authorList>
    </citation>
    <scope>NUCLEOTIDE SEQUENCE</scope>
</reference>
<gene>
    <name evidence="1" type="ORF">SDC9_177066</name>
</gene>